<evidence type="ECO:0000313" key="10">
    <source>
        <dbReference type="EMBL" id="MBP2381337.1"/>
    </source>
</evidence>
<evidence type="ECO:0000256" key="1">
    <source>
        <dbReference type="ARBA" id="ARBA00004651"/>
    </source>
</evidence>
<dbReference type="EMBL" id="JAGIOD010000001">
    <property type="protein sequence ID" value="MBP2381337.1"/>
    <property type="molecule type" value="Genomic_DNA"/>
</dbReference>
<dbReference type="InterPro" id="IPR051393">
    <property type="entry name" value="ABC_transporter_permease"/>
</dbReference>
<feature type="transmembrane region" description="Helical" evidence="7">
    <location>
        <begin position="175"/>
        <end position="200"/>
    </location>
</feature>
<reference evidence="10 11" key="1">
    <citation type="submission" date="2021-03" db="EMBL/GenBank/DDBJ databases">
        <title>Sequencing the genomes of 1000 actinobacteria strains.</title>
        <authorList>
            <person name="Klenk H.-P."/>
        </authorList>
    </citation>
    <scope>NUCLEOTIDE SEQUENCE [LARGE SCALE GENOMIC DNA]</scope>
    <source>
        <strain evidence="10 11">DSM 14566</strain>
    </source>
</reference>
<feature type="transmembrane region" description="Helical" evidence="7">
    <location>
        <begin position="221"/>
        <end position="249"/>
    </location>
</feature>
<dbReference type="InterPro" id="IPR000515">
    <property type="entry name" value="MetI-like"/>
</dbReference>
<keyword evidence="6 7" id="KW-0472">Membrane</keyword>
<gene>
    <name evidence="10" type="ORF">JOF43_001294</name>
</gene>
<dbReference type="Pfam" id="PF00528">
    <property type="entry name" value="BPD_transp_1"/>
    <property type="match status" value="1"/>
</dbReference>
<accession>A0ABS4WYQ3</accession>
<dbReference type="PROSITE" id="PS50928">
    <property type="entry name" value="ABC_TM1"/>
    <property type="match status" value="1"/>
</dbReference>
<evidence type="ECO:0000256" key="8">
    <source>
        <dbReference type="SAM" id="MobiDB-lite"/>
    </source>
</evidence>
<feature type="transmembrane region" description="Helical" evidence="7">
    <location>
        <begin position="29"/>
        <end position="59"/>
    </location>
</feature>
<feature type="compositionally biased region" description="Pro residues" evidence="8">
    <location>
        <begin position="9"/>
        <end position="18"/>
    </location>
</feature>
<keyword evidence="11" id="KW-1185">Reference proteome</keyword>
<evidence type="ECO:0000256" key="6">
    <source>
        <dbReference type="ARBA" id="ARBA00023136"/>
    </source>
</evidence>
<evidence type="ECO:0000256" key="5">
    <source>
        <dbReference type="ARBA" id="ARBA00022989"/>
    </source>
</evidence>
<keyword evidence="5 7" id="KW-1133">Transmembrane helix</keyword>
<protein>
    <submittedName>
        <fullName evidence="10">Multiple sugar transport system permease protein</fullName>
    </submittedName>
</protein>
<comment type="similarity">
    <text evidence="7">Belongs to the binding-protein-dependent transport system permease family.</text>
</comment>
<comment type="caution">
    <text evidence="10">The sequence shown here is derived from an EMBL/GenBank/DDBJ whole genome shotgun (WGS) entry which is preliminary data.</text>
</comment>
<keyword evidence="4 7" id="KW-0812">Transmembrane</keyword>
<feature type="transmembrane region" description="Helical" evidence="7">
    <location>
        <begin position="281"/>
        <end position="304"/>
    </location>
</feature>
<dbReference type="PANTHER" id="PTHR30193">
    <property type="entry name" value="ABC TRANSPORTER PERMEASE PROTEIN"/>
    <property type="match status" value="1"/>
</dbReference>
<dbReference type="Proteomes" id="UP001519290">
    <property type="component" value="Unassembled WGS sequence"/>
</dbReference>
<proteinExistence type="inferred from homology"/>
<evidence type="ECO:0000313" key="11">
    <source>
        <dbReference type="Proteomes" id="UP001519290"/>
    </source>
</evidence>
<dbReference type="Gene3D" id="1.10.3720.10">
    <property type="entry name" value="MetI-like"/>
    <property type="match status" value="1"/>
</dbReference>
<dbReference type="CDD" id="cd06261">
    <property type="entry name" value="TM_PBP2"/>
    <property type="match status" value="1"/>
</dbReference>
<name>A0ABS4WYQ3_9MICO</name>
<keyword evidence="3" id="KW-1003">Cell membrane</keyword>
<feature type="transmembrane region" description="Helical" evidence="7">
    <location>
        <begin position="123"/>
        <end position="144"/>
    </location>
</feature>
<dbReference type="SUPFAM" id="SSF161098">
    <property type="entry name" value="MetI-like"/>
    <property type="match status" value="1"/>
</dbReference>
<evidence type="ECO:0000259" key="9">
    <source>
        <dbReference type="PROSITE" id="PS50928"/>
    </source>
</evidence>
<evidence type="ECO:0000256" key="4">
    <source>
        <dbReference type="ARBA" id="ARBA00022692"/>
    </source>
</evidence>
<evidence type="ECO:0000256" key="2">
    <source>
        <dbReference type="ARBA" id="ARBA00022448"/>
    </source>
</evidence>
<dbReference type="RefSeq" id="WP_209900407.1">
    <property type="nucleotide sequence ID" value="NZ_BAAAJW010000002.1"/>
</dbReference>
<sequence>MSAAAALPTPSPAAPSPGRPRRRDLRQNWLGYVFLSPAALLFVLFIGGPFLVAIALSLYSWDLLTPPEFVGLENFTTLLQDPVLIQAFANTFLFAFASVLTHVVGALLLALAVNALASRVVSYLVRTAVFFPFIISWAAVALLWQYMLDPGFGVITHYIDRIGLTPPDWFLDPAWALPAIIGIDFWHTLGFTFIIMLAGLQTVPKQLIEAAQTDGAGRRQVFWHVTVPMMSPTLFFAMVVTFIGAFQIFDPIQIITGGGPDDATLTLVMYLYEQGFQSFRIGYASAVAFLVFVVIMAVTLLQFWGARKWVHQQ</sequence>
<feature type="region of interest" description="Disordered" evidence="8">
    <location>
        <begin position="1"/>
        <end position="21"/>
    </location>
</feature>
<comment type="subcellular location">
    <subcellularLocation>
        <location evidence="1 7">Cell membrane</location>
        <topology evidence="1 7">Multi-pass membrane protein</topology>
    </subcellularLocation>
</comment>
<keyword evidence="2 7" id="KW-0813">Transport</keyword>
<evidence type="ECO:0000256" key="7">
    <source>
        <dbReference type="RuleBase" id="RU363032"/>
    </source>
</evidence>
<dbReference type="InterPro" id="IPR035906">
    <property type="entry name" value="MetI-like_sf"/>
</dbReference>
<keyword evidence="10" id="KW-0762">Sugar transport</keyword>
<feature type="transmembrane region" description="Helical" evidence="7">
    <location>
        <begin position="92"/>
        <end position="116"/>
    </location>
</feature>
<organism evidence="10 11">
    <name type="scientific">Brachybacterium sacelli</name>
    <dbReference type="NCBI Taxonomy" id="173364"/>
    <lineage>
        <taxon>Bacteria</taxon>
        <taxon>Bacillati</taxon>
        <taxon>Actinomycetota</taxon>
        <taxon>Actinomycetes</taxon>
        <taxon>Micrococcales</taxon>
        <taxon>Dermabacteraceae</taxon>
        <taxon>Brachybacterium</taxon>
    </lineage>
</organism>
<evidence type="ECO:0000256" key="3">
    <source>
        <dbReference type="ARBA" id="ARBA00022475"/>
    </source>
</evidence>
<dbReference type="PANTHER" id="PTHR30193:SF37">
    <property type="entry name" value="INNER MEMBRANE ABC TRANSPORTER PERMEASE PROTEIN YCJO"/>
    <property type="match status" value="1"/>
</dbReference>
<feature type="domain" description="ABC transmembrane type-1" evidence="9">
    <location>
        <begin position="88"/>
        <end position="302"/>
    </location>
</feature>